<protein>
    <recommendedName>
        <fullName evidence="3">Ketoreductase domain-containing protein</fullName>
    </recommendedName>
</protein>
<keyword evidence="2" id="KW-0812">Transmembrane</keyword>
<keyword evidence="2" id="KW-1133">Transmembrane helix</keyword>
<feature type="transmembrane region" description="Helical" evidence="2">
    <location>
        <begin position="281"/>
        <end position="304"/>
    </location>
</feature>
<dbReference type="InterPro" id="IPR053011">
    <property type="entry name" value="SDR_family_member_7"/>
</dbReference>
<proteinExistence type="inferred from homology"/>
<comment type="caution">
    <text evidence="4">The sequence shown here is derived from an EMBL/GenBank/DDBJ whole genome shotgun (WGS) entry which is preliminary data.</text>
</comment>
<feature type="domain" description="Ketoreductase" evidence="3">
    <location>
        <begin position="45"/>
        <end position="232"/>
    </location>
</feature>
<dbReference type="PANTHER" id="PTHR44269:SF1">
    <property type="entry name" value="DEHYDROGENASE_REDUCTASE SDR FAMILY MEMBER 7"/>
    <property type="match status" value="1"/>
</dbReference>
<evidence type="ECO:0000259" key="3">
    <source>
        <dbReference type="SMART" id="SM00822"/>
    </source>
</evidence>
<keyword evidence="5" id="KW-1185">Reference proteome</keyword>
<comment type="similarity">
    <text evidence="1">Belongs to the short-chain dehydrogenases/reductases (SDR) family.</text>
</comment>
<keyword evidence="2" id="KW-0472">Membrane</keyword>
<dbReference type="SMART" id="SM00822">
    <property type="entry name" value="PKS_KR"/>
    <property type="match status" value="1"/>
</dbReference>
<dbReference type="InterPro" id="IPR002347">
    <property type="entry name" value="SDR_fam"/>
</dbReference>
<organism evidence="4 5">
    <name type="scientific">Henosepilachna vigintioctopunctata</name>
    <dbReference type="NCBI Taxonomy" id="420089"/>
    <lineage>
        <taxon>Eukaryota</taxon>
        <taxon>Metazoa</taxon>
        <taxon>Ecdysozoa</taxon>
        <taxon>Arthropoda</taxon>
        <taxon>Hexapoda</taxon>
        <taxon>Insecta</taxon>
        <taxon>Pterygota</taxon>
        <taxon>Neoptera</taxon>
        <taxon>Endopterygota</taxon>
        <taxon>Coleoptera</taxon>
        <taxon>Polyphaga</taxon>
        <taxon>Cucujiformia</taxon>
        <taxon>Coccinelloidea</taxon>
        <taxon>Coccinellidae</taxon>
        <taxon>Epilachninae</taxon>
        <taxon>Epilachnini</taxon>
        <taxon>Henosepilachna</taxon>
    </lineage>
</organism>
<evidence type="ECO:0000256" key="2">
    <source>
        <dbReference type="SAM" id="Phobius"/>
    </source>
</evidence>
<reference evidence="4 5" key="1">
    <citation type="submission" date="2023-03" db="EMBL/GenBank/DDBJ databases">
        <title>Genome insight into feeding habits of ladybird beetles.</title>
        <authorList>
            <person name="Li H.-S."/>
            <person name="Huang Y.-H."/>
            <person name="Pang H."/>
        </authorList>
    </citation>
    <scope>NUCLEOTIDE SEQUENCE [LARGE SCALE GENOMIC DNA]</scope>
    <source>
        <strain evidence="4">SYSU_2023b</strain>
        <tissue evidence="4">Whole body</tissue>
    </source>
</reference>
<dbReference type="SUPFAM" id="SSF51735">
    <property type="entry name" value="NAD(P)-binding Rossmann-fold domains"/>
    <property type="match status" value="1"/>
</dbReference>
<evidence type="ECO:0000313" key="5">
    <source>
        <dbReference type="Proteomes" id="UP001431783"/>
    </source>
</evidence>
<evidence type="ECO:0000256" key="1">
    <source>
        <dbReference type="RuleBase" id="RU000363"/>
    </source>
</evidence>
<feature type="transmembrane region" description="Helical" evidence="2">
    <location>
        <begin position="6"/>
        <end position="25"/>
    </location>
</feature>
<name>A0AAW1UWE6_9CUCU</name>
<gene>
    <name evidence="4" type="ORF">WA026_018462</name>
</gene>
<evidence type="ECO:0000313" key="4">
    <source>
        <dbReference type="EMBL" id="KAK9886810.1"/>
    </source>
</evidence>
<dbReference type="Gene3D" id="3.40.50.720">
    <property type="entry name" value="NAD(P)-binding Rossmann-like Domain"/>
    <property type="match status" value="1"/>
</dbReference>
<sequence>MFDFIVFLIIIYVILYVIVFIFFDCDLETGFYEKFGKPIGHLRGKVVFITGASSGIGECTALALAKNGVKLILTARRREELERVKRKCIEVSQNQLTQNDVLVIPMDVTDLSLHRKNWDYAVRHFGKVDILFNNAGRSQRALFETIDIAVDRQMFDLNTFSVINLTRIAVNYFNSVGGGHVAVVSSLAGVIGVPFSSSYDATKHAVHGYFNALRAEKIGRNLAVSIICPGPTFTNFLSESFTNTIGQKYGKNVQSTDKRMTGERCGQLCAVILANKIRESWVALSPLIFFTYFTVYCPVLYNFILKTVGPEKLFKARDSQELTLQEEYPNKQMD</sequence>
<dbReference type="AlphaFoldDB" id="A0AAW1UWE6"/>
<dbReference type="InterPro" id="IPR057326">
    <property type="entry name" value="KR_dom"/>
</dbReference>
<dbReference type="Proteomes" id="UP001431783">
    <property type="component" value="Unassembled WGS sequence"/>
</dbReference>
<dbReference type="InterPro" id="IPR036291">
    <property type="entry name" value="NAD(P)-bd_dom_sf"/>
</dbReference>
<dbReference type="EMBL" id="JARQZJ010000102">
    <property type="protein sequence ID" value="KAK9886810.1"/>
    <property type="molecule type" value="Genomic_DNA"/>
</dbReference>
<dbReference type="PANTHER" id="PTHR44269">
    <property type="entry name" value="DEHYDROGENASE/REDUCTASE SDR FAMILY MEMBER 7-RELATED"/>
    <property type="match status" value="1"/>
</dbReference>
<dbReference type="PRINTS" id="PR00080">
    <property type="entry name" value="SDRFAMILY"/>
</dbReference>
<dbReference type="PRINTS" id="PR00081">
    <property type="entry name" value="GDHRDH"/>
</dbReference>
<dbReference type="Pfam" id="PF00106">
    <property type="entry name" value="adh_short"/>
    <property type="match status" value="1"/>
</dbReference>
<accession>A0AAW1UWE6</accession>